<evidence type="ECO:0000259" key="1">
    <source>
        <dbReference type="Pfam" id="PF13577"/>
    </source>
</evidence>
<evidence type="ECO:0000313" key="3">
    <source>
        <dbReference type="Proteomes" id="UP000475545"/>
    </source>
</evidence>
<dbReference type="InterPro" id="IPR037401">
    <property type="entry name" value="SnoaL-like"/>
</dbReference>
<dbReference type="EMBL" id="WMBR01000001">
    <property type="protein sequence ID" value="MXP20119.1"/>
    <property type="molecule type" value="Genomic_DNA"/>
</dbReference>
<dbReference type="CDD" id="cd00531">
    <property type="entry name" value="NTF2_like"/>
    <property type="match status" value="1"/>
</dbReference>
<dbReference type="Pfam" id="PF13577">
    <property type="entry name" value="SnoaL_4"/>
    <property type="match status" value="1"/>
</dbReference>
<dbReference type="SUPFAM" id="SSF54427">
    <property type="entry name" value="NTF2-like"/>
    <property type="match status" value="1"/>
</dbReference>
<gene>
    <name evidence="2" type="ORF">GIY30_01880</name>
</gene>
<feature type="domain" description="SnoaL-like" evidence="1">
    <location>
        <begin position="24"/>
        <end position="152"/>
    </location>
</feature>
<proteinExistence type="predicted"/>
<organism evidence="2 3">
    <name type="scientific">Gordonia mangrovi</name>
    <dbReference type="NCBI Taxonomy" id="2665643"/>
    <lineage>
        <taxon>Bacteria</taxon>
        <taxon>Bacillati</taxon>
        <taxon>Actinomycetota</taxon>
        <taxon>Actinomycetes</taxon>
        <taxon>Mycobacteriales</taxon>
        <taxon>Gordoniaceae</taxon>
        <taxon>Gordonia</taxon>
    </lineage>
</organism>
<sequence>MSQGSDPIKMNDAEIQDVVARLDRLEARDAVRAVKAHYMQWADEKRRLGMGELFWEDAVWEELDLSGETIPGCRWEGRDAIADMFDHSPDRLWFTVHYLTNEAITVTGDTAVGRWKLLEPCTIRDEMAVWQGGHYVDDFERRDGEWKISHLRLTLDFQTPYDDGWLRRRHLSDAVAVQS</sequence>
<keyword evidence="3" id="KW-1185">Reference proteome</keyword>
<reference evidence="2 3" key="1">
    <citation type="submission" date="2019-11" db="EMBL/GenBank/DDBJ databases">
        <title>Gordonia sp. nov., a novel actinobacterium isolated from mangrove soil in Hainan.</title>
        <authorList>
            <person name="Huang X."/>
            <person name="Xie Y."/>
            <person name="Chu X."/>
            <person name="Xiao K."/>
        </authorList>
    </citation>
    <scope>NUCLEOTIDE SEQUENCE [LARGE SCALE GENOMIC DNA]</scope>
    <source>
        <strain evidence="2 3">HNM0687</strain>
    </source>
</reference>
<comment type="caution">
    <text evidence="2">The sequence shown here is derived from an EMBL/GenBank/DDBJ whole genome shotgun (WGS) entry which is preliminary data.</text>
</comment>
<evidence type="ECO:0000313" key="2">
    <source>
        <dbReference type="EMBL" id="MXP20119.1"/>
    </source>
</evidence>
<accession>A0A6L7GJK9</accession>
<name>A0A6L7GJK9_9ACTN</name>
<dbReference type="Gene3D" id="3.10.450.50">
    <property type="match status" value="1"/>
</dbReference>
<dbReference type="Proteomes" id="UP000475545">
    <property type="component" value="Unassembled WGS sequence"/>
</dbReference>
<dbReference type="InterPro" id="IPR032710">
    <property type="entry name" value="NTF2-like_dom_sf"/>
</dbReference>
<dbReference type="AlphaFoldDB" id="A0A6L7GJK9"/>
<protein>
    <recommendedName>
        <fullName evidence="1">SnoaL-like domain-containing protein</fullName>
    </recommendedName>
</protein>